<dbReference type="Gene3D" id="1.20.200.10">
    <property type="entry name" value="Fumarase/aspartase (Central domain)"/>
    <property type="match status" value="1"/>
</dbReference>
<dbReference type="FunFam" id="1.10.275.10:FF:000001">
    <property type="entry name" value="Fumarate hydratase, mitochondrial"/>
    <property type="match status" value="1"/>
</dbReference>
<dbReference type="NCBIfam" id="NF008909">
    <property type="entry name" value="PRK12273.1"/>
    <property type="match status" value="1"/>
</dbReference>
<evidence type="ECO:0000256" key="3">
    <source>
        <dbReference type="ARBA" id="ARBA00023239"/>
    </source>
</evidence>
<dbReference type="InterPro" id="IPR022761">
    <property type="entry name" value="Fumarate_lyase_N"/>
</dbReference>
<dbReference type="InterPro" id="IPR008948">
    <property type="entry name" value="L-Aspartase-like"/>
</dbReference>
<dbReference type="FunFam" id="1.20.200.10:FF:000001">
    <property type="entry name" value="Fumarate hydratase, mitochondrial"/>
    <property type="match status" value="1"/>
</dbReference>
<dbReference type="InterPro" id="IPR024083">
    <property type="entry name" value="Fumarase/histidase_N"/>
</dbReference>
<dbReference type="GO" id="GO:0008797">
    <property type="term" value="F:aspartate ammonia-lyase activity"/>
    <property type="evidence" value="ECO:0007669"/>
    <property type="project" value="UniProtKB-EC"/>
</dbReference>
<accession>A0A095X4R9</accession>
<evidence type="ECO:0000259" key="4">
    <source>
        <dbReference type="Pfam" id="PF00206"/>
    </source>
</evidence>
<comment type="catalytic activity">
    <reaction evidence="1">
        <text>L-aspartate = fumarate + NH4(+)</text>
        <dbReference type="Rhea" id="RHEA:16601"/>
        <dbReference type="ChEBI" id="CHEBI:28938"/>
        <dbReference type="ChEBI" id="CHEBI:29806"/>
        <dbReference type="ChEBI" id="CHEBI:29991"/>
        <dbReference type="EC" id="4.3.1.1"/>
    </reaction>
</comment>
<evidence type="ECO:0000313" key="6">
    <source>
        <dbReference type="EMBL" id="KGF05105.1"/>
    </source>
</evidence>
<feature type="domain" description="Fumarate lyase N-terminal" evidence="4">
    <location>
        <begin position="12"/>
        <end position="341"/>
    </location>
</feature>
<comment type="caution">
    <text evidence="6">The sequence shown here is derived from an EMBL/GenBank/DDBJ whole genome shotgun (WGS) entry which is preliminary data.</text>
</comment>
<organism evidence="6 7">
    <name type="scientific">Anaerococcus lactolyticus S7-1-13</name>
    <dbReference type="NCBI Taxonomy" id="1284686"/>
    <lineage>
        <taxon>Bacteria</taxon>
        <taxon>Bacillati</taxon>
        <taxon>Bacillota</taxon>
        <taxon>Tissierellia</taxon>
        <taxon>Tissierellales</taxon>
        <taxon>Peptoniphilaceae</taxon>
        <taxon>Anaerococcus</taxon>
    </lineage>
</organism>
<dbReference type="InterPro" id="IPR051546">
    <property type="entry name" value="Aspartate_Ammonia-Lyase"/>
</dbReference>
<reference evidence="6 7" key="1">
    <citation type="submission" date="2014-07" db="EMBL/GenBank/DDBJ databases">
        <authorList>
            <person name="McCorrison J."/>
            <person name="Sanka R."/>
            <person name="Torralba M."/>
            <person name="Gillis M."/>
            <person name="Haft D.H."/>
            <person name="Methe B."/>
            <person name="Sutton G."/>
            <person name="Nelson K.E."/>
        </authorList>
    </citation>
    <scope>NUCLEOTIDE SEQUENCE [LARGE SCALE GENOMIC DNA]</scope>
    <source>
        <strain evidence="6 7">S7-1-13</strain>
    </source>
</reference>
<keyword evidence="3 6" id="KW-0456">Lyase</keyword>
<dbReference type="SUPFAM" id="SSF48557">
    <property type="entry name" value="L-aspartase-like"/>
    <property type="match status" value="1"/>
</dbReference>
<evidence type="ECO:0000256" key="2">
    <source>
        <dbReference type="ARBA" id="ARBA00012992"/>
    </source>
</evidence>
<dbReference type="Gene3D" id="1.10.40.30">
    <property type="entry name" value="Fumarase/aspartase (C-terminal domain)"/>
    <property type="match status" value="1"/>
</dbReference>
<name>A0A095X4R9_9FIRM</name>
<dbReference type="EMBL" id="JRMW01000019">
    <property type="protein sequence ID" value="KGF05105.1"/>
    <property type="molecule type" value="Genomic_DNA"/>
</dbReference>
<dbReference type="Pfam" id="PF00206">
    <property type="entry name" value="Lyase_1"/>
    <property type="match status" value="1"/>
</dbReference>
<dbReference type="PANTHER" id="PTHR42696">
    <property type="entry name" value="ASPARTATE AMMONIA-LYASE"/>
    <property type="match status" value="1"/>
</dbReference>
<dbReference type="InterPro" id="IPR020557">
    <property type="entry name" value="Fumarate_lyase_CS"/>
</dbReference>
<feature type="domain" description="Fumarase C C-terminal" evidence="5">
    <location>
        <begin position="407"/>
        <end position="460"/>
    </location>
</feature>
<dbReference type="InterPro" id="IPR018951">
    <property type="entry name" value="Fumarase_C_C"/>
</dbReference>
<dbReference type="InterPro" id="IPR000362">
    <property type="entry name" value="Fumarate_lyase_fam"/>
</dbReference>
<sequence>MTEYRIERDSLGELKIPKDAYYGANAYRAYENFKITSKAMDPYFIRAIVEIKKACAIQNNKVGILSDRKSAAIVAACDEILAGKYLADFIVDPIQGGAGTSFNMNANEVIANIANVALGGSLGHYEHIHPNDHVNLGQSTNDVIPTAGKIAIIRYIEDLARDTEKLIKALDDKANAFDDYVKMGRTQLQDAVPITLGQEFKAYSRVVERGLMRFKKAIEELSSINLGGTAVGTGLNADDNFVENIDKILREITGLDLRQAEDLIDSTQNLDGFLFASSVLKTFAASLSKVANDLRLLSSGPTTGISDFKLPAKQAGSSIMPGKVNPVIPEVVNQVAFLVVGNDLTVTMAVEAGQLELNAFEPIIFYALIQSITTLRGAIQTLTVNCIEGITANKEKLRAKVENSVGIITAFAPHIGYDMASSIAKQSMREARPIRELILERGLMTSEEVDKILDYRKMTQPGILDEEHMEKD</sequence>
<dbReference type="OrthoDB" id="9802809at2"/>
<proteinExistence type="predicted"/>
<dbReference type="PROSITE" id="PS00163">
    <property type="entry name" value="FUMARATE_LYASES"/>
    <property type="match status" value="1"/>
</dbReference>
<dbReference type="Proteomes" id="UP000029579">
    <property type="component" value="Unassembled WGS sequence"/>
</dbReference>
<dbReference type="AlphaFoldDB" id="A0A095X4R9"/>
<evidence type="ECO:0000313" key="7">
    <source>
        <dbReference type="Proteomes" id="UP000029579"/>
    </source>
</evidence>
<dbReference type="FunFam" id="1.10.40.30:FF:000002">
    <property type="entry name" value="Fumarate hydratase class II"/>
    <property type="match status" value="1"/>
</dbReference>
<dbReference type="GO" id="GO:0006531">
    <property type="term" value="P:aspartate metabolic process"/>
    <property type="evidence" value="ECO:0007669"/>
    <property type="project" value="TreeGrafter"/>
</dbReference>
<dbReference type="GO" id="GO:0006099">
    <property type="term" value="P:tricarboxylic acid cycle"/>
    <property type="evidence" value="ECO:0007669"/>
    <property type="project" value="InterPro"/>
</dbReference>
<protein>
    <recommendedName>
        <fullName evidence="2">aspartate ammonia-lyase</fullName>
        <ecNumber evidence="2">4.3.1.1</ecNumber>
    </recommendedName>
</protein>
<dbReference type="Gene3D" id="1.10.275.10">
    <property type="entry name" value="Fumarase/aspartase (N-terminal domain)"/>
    <property type="match status" value="1"/>
</dbReference>
<dbReference type="PRINTS" id="PR00149">
    <property type="entry name" value="FUMRATELYASE"/>
</dbReference>
<dbReference type="eggNOG" id="COG1027">
    <property type="taxonomic scope" value="Bacteria"/>
</dbReference>
<evidence type="ECO:0000256" key="1">
    <source>
        <dbReference type="ARBA" id="ARBA00001494"/>
    </source>
</evidence>
<evidence type="ECO:0000259" key="5">
    <source>
        <dbReference type="Pfam" id="PF10415"/>
    </source>
</evidence>
<dbReference type="Pfam" id="PF10415">
    <property type="entry name" value="FumaraseC_C"/>
    <property type="match status" value="1"/>
</dbReference>
<dbReference type="RefSeq" id="WP_004829311.1">
    <property type="nucleotide sequence ID" value="NZ_JRMW01000019.1"/>
</dbReference>
<dbReference type="EC" id="4.3.1.1" evidence="2"/>
<dbReference type="PRINTS" id="PR00145">
    <property type="entry name" value="ARGSUCLYASE"/>
</dbReference>
<gene>
    <name evidence="6" type="primary">aspA</name>
    <name evidence="6" type="ORF">HMPREF1630_01475</name>
</gene>
<dbReference type="CDD" id="cd01357">
    <property type="entry name" value="Aspartase"/>
    <property type="match status" value="1"/>
</dbReference>
<dbReference type="PANTHER" id="PTHR42696:SF2">
    <property type="entry name" value="ASPARTATE AMMONIA-LYASE"/>
    <property type="match status" value="1"/>
</dbReference>
<dbReference type="GO" id="GO:0005829">
    <property type="term" value="C:cytosol"/>
    <property type="evidence" value="ECO:0007669"/>
    <property type="project" value="TreeGrafter"/>
</dbReference>